<dbReference type="Gene3D" id="1.10.238.220">
    <property type="match status" value="1"/>
</dbReference>
<dbReference type="Proteomes" id="UP000789390">
    <property type="component" value="Unassembled WGS sequence"/>
</dbReference>
<evidence type="ECO:0000256" key="1">
    <source>
        <dbReference type="ARBA" id="ARBA00004123"/>
    </source>
</evidence>
<keyword evidence="4" id="KW-0963">Cytoplasm</keyword>
<protein>
    <recommendedName>
        <fullName evidence="3">Serine/threonine-protein phosphatase 2A regulatory subunit B'' subunit gamma</fullName>
    </recommendedName>
</protein>
<dbReference type="PROSITE" id="PS00018">
    <property type="entry name" value="EF_HAND_1"/>
    <property type="match status" value="1"/>
</dbReference>
<accession>A0A8J2VXW2</accession>
<dbReference type="GO" id="GO:0005819">
    <property type="term" value="C:spindle"/>
    <property type="evidence" value="ECO:0007669"/>
    <property type="project" value="TreeGrafter"/>
</dbReference>
<evidence type="ECO:0000256" key="3">
    <source>
        <dbReference type="ARBA" id="ARBA00022320"/>
    </source>
</evidence>
<evidence type="ECO:0000313" key="9">
    <source>
        <dbReference type="EMBL" id="CAH0097968.1"/>
    </source>
</evidence>
<keyword evidence="8" id="KW-0539">Nucleus</keyword>
<evidence type="ECO:0000256" key="2">
    <source>
        <dbReference type="ARBA" id="ARBA00004496"/>
    </source>
</evidence>
<dbReference type="GO" id="GO:0035303">
    <property type="term" value="P:regulation of dephosphorylation"/>
    <property type="evidence" value="ECO:0007669"/>
    <property type="project" value="InterPro"/>
</dbReference>
<dbReference type="InterPro" id="IPR011992">
    <property type="entry name" value="EF-hand-dom_pair"/>
</dbReference>
<name>A0A8J2VXW2_9CRUS</name>
<dbReference type="GO" id="GO:0046872">
    <property type="term" value="F:metal ion binding"/>
    <property type="evidence" value="ECO:0007669"/>
    <property type="project" value="UniProtKB-KW"/>
</dbReference>
<dbReference type="AlphaFoldDB" id="A0A8J2VXW2"/>
<evidence type="ECO:0000256" key="6">
    <source>
        <dbReference type="ARBA" id="ARBA00022737"/>
    </source>
</evidence>
<gene>
    <name evidence="9" type="ORF">DGAL_LOCUS15</name>
</gene>
<evidence type="ECO:0000313" key="10">
    <source>
        <dbReference type="Proteomes" id="UP000789390"/>
    </source>
</evidence>
<dbReference type="FunFam" id="1.10.238.10:FF:000091">
    <property type="entry name" value="Serine/threonine-protein phosphatase 2A regulatory subunit B'' subunit gamma"/>
    <property type="match status" value="1"/>
</dbReference>
<dbReference type="PANTHER" id="PTHR12085">
    <property type="entry name" value="SERINE/THREONINE-PROTEIN PHOSPHATASE 2A REGULATORY SUBUNIT B'' SUBUNIT GAMMA"/>
    <property type="match status" value="1"/>
</dbReference>
<keyword evidence="6" id="KW-0677">Repeat</keyword>
<dbReference type="InterPro" id="IPR018247">
    <property type="entry name" value="EF_Hand_1_Ca_BS"/>
</dbReference>
<evidence type="ECO:0000256" key="5">
    <source>
        <dbReference type="ARBA" id="ARBA00022723"/>
    </source>
</evidence>
<dbReference type="CDD" id="cd21505">
    <property type="entry name" value="PPP2R3C"/>
    <property type="match status" value="1"/>
</dbReference>
<dbReference type="InterPro" id="IPR039865">
    <property type="entry name" value="PPP2R3C"/>
</dbReference>
<dbReference type="GO" id="GO:0030865">
    <property type="term" value="P:cortical cytoskeleton organization"/>
    <property type="evidence" value="ECO:0007669"/>
    <property type="project" value="TreeGrafter"/>
</dbReference>
<dbReference type="GO" id="GO:0005813">
    <property type="term" value="C:centrosome"/>
    <property type="evidence" value="ECO:0007669"/>
    <property type="project" value="TreeGrafter"/>
</dbReference>
<dbReference type="GO" id="GO:0000226">
    <property type="term" value="P:microtubule cytoskeleton organization"/>
    <property type="evidence" value="ECO:0007669"/>
    <property type="project" value="TreeGrafter"/>
</dbReference>
<sequence>MEEKSELLILNPEDEEIFQKLYSEGLKYSKQCSLEESMPVPKFYTKLPNHENMISLKLREEARTAFLQKKSKELLDNNELQNLWTLLDKNHSPPAGSEQMINYIDFLKVGSIAGLKYKAFFTPDVFARLLQSDVHGRISTMAVFNYIMRKVWLQQTRIGLSLYDATGQGLLTEMDLENYITELIPTLPQLEGLEKSFHSFYVCTAVRKFLFFLDPLKLGKVRIQDILASGFLDELLELRDEELPKDAQDSNWFSAPSALRVYGQYLNLDTNRNGMLCQEELRRFGTGTLTRVFIQRVFEECMTYEKEMDYKTYLDFVLAMDNKKEPQALQYFFRLLDVNHRNHLNTFDLHFYFKGVQELMQQHKQEVVAFDDVNDEIFDMVRPADPSKITLQDLINCGYGETVINILIDLDGFWTYENREAVVVTDKNNQDKQDT</sequence>
<comment type="caution">
    <text evidence="9">The sequence shown here is derived from an EMBL/GenBank/DDBJ whole genome shotgun (WGS) entry which is preliminary data.</text>
</comment>
<dbReference type="OrthoDB" id="10265007at2759"/>
<reference evidence="9" key="1">
    <citation type="submission" date="2021-11" db="EMBL/GenBank/DDBJ databases">
        <authorList>
            <person name="Schell T."/>
        </authorList>
    </citation>
    <scope>NUCLEOTIDE SEQUENCE</scope>
    <source>
        <strain evidence="9">M5</strain>
    </source>
</reference>
<evidence type="ECO:0000256" key="4">
    <source>
        <dbReference type="ARBA" id="ARBA00022490"/>
    </source>
</evidence>
<dbReference type="GO" id="GO:0005634">
    <property type="term" value="C:nucleus"/>
    <property type="evidence" value="ECO:0007669"/>
    <property type="project" value="UniProtKB-SubCell"/>
</dbReference>
<keyword evidence="10" id="KW-1185">Reference proteome</keyword>
<evidence type="ECO:0000256" key="7">
    <source>
        <dbReference type="ARBA" id="ARBA00022837"/>
    </source>
</evidence>
<keyword evidence="7" id="KW-0106">Calcium</keyword>
<evidence type="ECO:0000256" key="8">
    <source>
        <dbReference type="ARBA" id="ARBA00023242"/>
    </source>
</evidence>
<dbReference type="FunFam" id="1.10.238.220:FF:000002">
    <property type="entry name" value="Serine/threonine-protein phosphatase 2A regulatory subunit B'' subunit gamma"/>
    <property type="match status" value="1"/>
</dbReference>
<dbReference type="GO" id="GO:0005737">
    <property type="term" value="C:cytoplasm"/>
    <property type="evidence" value="ECO:0007669"/>
    <property type="project" value="UniProtKB-SubCell"/>
</dbReference>
<dbReference type="Gene3D" id="1.10.238.10">
    <property type="entry name" value="EF-hand"/>
    <property type="match status" value="1"/>
</dbReference>
<keyword evidence="5" id="KW-0479">Metal-binding</keyword>
<organism evidence="9 10">
    <name type="scientific">Daphnia galeata</name>
    <dbReference type="NCBI Taxonomy" id="27404"/>
    <lineage>
        <taxon>Eukaryota</taxon>
        <taxon>Metazoa</taxon>
        <taxon>Ecdysozoa</taxon>
        <taxon>Arthropoda</taxon>
        <taxon>Crustacea</taxon>
        <taxon>Branchiopoda</taxon>
        <taxon>Diplostraca</taxon>
        <taxon>Cladocera</taxon>
        <taxon>Anomopoda</taxon>
        <taxon>Daphniidae</taxon>
        <taxon>Daphnia</taxon>
    </lineage>
</organism>
<dbReference type="EMBL" id="CAKKLH010000001">
    <property type="protein sequence ID" value="CAH0097968.1"/>
    <property type="molecule type" value="Genomic_DNA"/>
</dbReference>
<proteinExistence type="predicted"/>
<dbReference type="PANTHER" id="PTHR12085:SF3">
    <property type="entry name" value="SERINE_THREONINE-PROTEIN PHOSPHATASE 2A REGULATORY SUBUNIT B'' SUBUNIT GAMMA"/>
    <property type="match status" value="1"/>
</dbReference>
<dbReference type="SUPFAM" id="SSF47473">
    <property type="entry name" value="EF-hand"/>
    <property type="match status" value="1"/>
</dbReference>
<comment type="subcellular location">
    <subcellularLocation>
        <location evidence="2">Cytoplasm</location>
    </subcellularLocation>
    <subcellularLocation>
        <location evidence="1">Nucleus</location>
    </subcellularLocation>
</comment>